<evidence type="ECO:0000256" key="2">
    <source>
        <dbReference type="ARBA" id="ARBA00022448"/>
    </source>
</evidence>
<dbReference type="Gene3D" id="3.90.1150.10">
    <property type="entry name" value="Aspartate Aminotransferase, domain 1"/>
    <property type="match status" value="1"/>
</dbReference>
<dbReference type="PROSITE" id="PS50850">
    <property type="entry name" value="MFS"/>
    <property type="match status" value="1"/>
</dbReference>
<dbReference type="GO" id="GO:0016020">
    <property type="term" value="C:membrane"/>
    <property type="evidence" value="ECO:0007669"/>
    <property type="project" value="UniProtKB-SubCell"/>
</dbReference>
<feature type="binding site" evidence="10">
    <location>
        <position position="264"/>
    </location>
    <ligand>
        <name>pyridoxal 5'-phosphate</name>
        <dbReference type="ChEBI" id="CHEBI:597326"/>
    </ligand>
</feature>
<evidence type="ECO:0000256" key="11">
    <source>
        <dbReference type="SAM" id="Phobius"/>
    </source>
</evidence>
<protein>
    <recommendedName>
        <fullName evidence="10">Kynureninase</fullName>
        <ecNumber evidence="10">3.7.1.3</ecNumber>
    </recommendedName>
    <alternativeName>
        <fullName evidence="10">Biosynthesis of nicotinic acid protein 5</fullName>
    </alternativeName>
    <alternativeName>
        <fullName evidence="10">L-kynurenine hydrolase</fullName>
    </alternativeName>
</protein>
<accession>A0A9W9PH37</accession>
<dbReference type="OrthoDB" id="440553at2759"/>
<name>A0A9W9PH37_PENCI</name>
<proteinExistence type="inferred from homology"/>
<feature type="transmembrane region" description="Helical" evidence="11">
    <location>
        <begin position="563"/>
        <end position="586"/>
    </location>
</feature>
<comment type="function">
    <text evidence="10">Catalyzes the cleavage of L-kynurenine (L-Kyn) and L-3-hydroxykynurenine (L-3OHKyn) into anthranilic acid (AA) and 3-hydroxyanthranilic acid (3-OHAA), respectively.</text>
</comment>
<feature type="transmembrane region" description="Helical" evidence="11">
    <location>
        <begin position="860"/>
        <end position="881"/>
    </location>
</feature>
<feature type="binding site" evidence="10">
    <location>
        <begin position="175"/>
        <end position="178"/>
    </location>
    <ligand>
        <name>pyridoxal 5'-phosphate</name>
        <dbReference type="ChEBI" id="CHEBI:597326"/>
    </ligand>
</feature>
<dbReference type="AlphaFoldDB" id="A0A9W9PH37"/>
<comment type="catalytic activity">
    <reaction evidence="10">
        <text>L-kynurenine + H2O = anthranilate + L-alanine + H(+)</text>
        <dbReference type="Rhea" id="RHEA:16813"/>
        <dbReference type="ChEBI" id="CHEBI:15377"/>
        <dbReference type="ChEBI" id="CHEBI:15378"/>
        <dbReference type="ChEBI" id="CHEBI:16567"/>
        <dbReference type="ChEBI" id="CHEBI:57959"/>
        <dbReference type="ChEBI" id="CHEBI:57972"/>
        <dbReference type="EC" id="3.7.1.3"/>
    </reaction>
</comment>
<keyword evidence="6 10" id="KW-0378">Hydrolase</keyword>
<feature type="binding site" evidence="10">
    <location>
        <position position="354"/>
    </location>
    <ligand>
        <name>pyridoxal 5'-phosphate</name>
        <dbReference type="ChEBI" id="CHEBI:597326"/>
    </ligand>
</feature>
<dbReference type="GO" id="GO:0030170">
    <property type="term" value="F:pyridoxal phosphate binding"/>
    <property type="evidence" value="ECO:0007669"/>
    <property type="project" value="UniProtKB-UniRule"/>
</dbReference>
<dbReference type="GO" id="GO:0005737">
    <property type="term" value="C:cytoplasm"/>
    <property type="evidence" value="ECO:0007669"/>
    <property type="project" value="UniProtKB-SubCell"/>
</dbReference>
<dbReference type="GO" id="GO:0034354">
    <property type="term" value="P:'de novo' NAD+ biosynthetic process from L-tryptophan"/>
    <property type="evidence" value="ECO:0007669"/>
    <property type="project" value="UniProtKB-UniRule"/>
</dbReference>
<feature type="binding site" evidence="10">
    <location>
        <position position="148"/>
    </location>
    <ligand>
        <name>pyridoxal 5'-phosphate</name>
        <dbReference type="ChEBI" id="CHEBI:597326"/>
    </ligand>
</feature>
<evidence type="ECO:0000313" key="14">
    <source>
        <dbReference type="Proteomes" id="UP001147733"/>
    </source>
</evidence>
<feature type="transmembrane region" description="Helical" evidence="11">
    <location>
        <begin position="806"/>
        <end position="827"/>
    </location>
</feature>
<dbReference type="GO" id="GO:0043420">
    <property type="term" value="P:anthranilate metabolic process"/>
    <property type="evidence" value="ECO:0007669"/>
    <property type="project" value="UniProtKB-UniRule"/>
</dbReference>
<feature type="transmembrane region" description="Helical" evidence="11">
    <location>
        <begin position="598"/>
        <end position="615"/>
    </location>
</feature>
<evidence type="ECO:0000256" key="4">
    <source>
        <dbReference type="ARBA" id="ARBA00022642"/>
    </source>
</evidence>
<dbReference type="SUPFAM" id="SSF53383">
    <property type="entry name" value="PLP-dependent transferases"/>
    <property type="match status" value="1"/>
</dbReference>
<dbReference type="Pfam" id="PF22580">
    <property type="entry name" value="KYNU_C"/>
    <property type="match status" value="1"/>
</dbReference>
<dbReference type="InterPro" id="IPR011701">
    <property type="entry name" value="MFS"/>
</dbReference>
<comment type="cofactor">
    <cofactor evidence="10">
        <name>pyridoxal 5'-phosphate</name>
        <dbReference type="ChEBI" id="CHEBI:597326"/>
    </cofactor>
</comment>
<dbReference type="PANTHER" id="PTHR14084">
    <property type="entry name" value="KYNURENINASE"/>
    <property type="match status" value="1"/>
</dbReference>
<dbReference type="EMBL" id="JAPQKT010000001">
    <property type="protein sequence ID" value="KAJ5242878.1"/>
    <property type="molecule type" value="Genomic_DNA"/>
</dbReference>
<feature type="transmembrane region" description="Helical" evidence="11">
    <location>
        <begin position="893"/>
        <end position="916"/>
    </location>
</feature>
<evidence type="ECO:0000256" key="5">
    <source>
        <dbReference type="ARBA" id="ARBA00022692"/>
    </source>
</evidence>
<comment type="caution">
    <text evidence="13">The sequence shown here is derived from an EMBL/GenBank/DDBJ whole genome shotgun (WGS) entry which is preliminary data.</text>
</comment>
<dbReference type="Gene3D" id="1.20.1250.20">
    <property type="entry name" value="MFS general substrate transporter like domains"/>
    <property type="match status" value="1"/>
</dbReference>
<evidence type="ECO:0000256" key="3">
    <source>
        <dbReference type="ARBA" id="ARBA00022490"/>
    </source>
</evidence>
<dbReference type="FunFam" id="3.40.640.10:FF:000031">
    <property type="entry name" value="Kynureninase"/>
    <property type="match status" value="1"/>
</dbReference>
<feature type="binding site" evidence="10">
    <location>
        <position position="326"/>
    </location>
    <ligand>
        <name>pyridoxal 5'-phosphate</name>
        <dbReference type="ChEBI" id="CHEBI:597326"/>
    </ligand>
</feature>
<feature type="transmembrane region" description="Helical" evidence="11">
    <location>
        <begin position="928"/>
        <end position="949"/>
    </location>
</feature>
<comment type="pathway">
    <text evidence="10">Cofactor biosynthesis; NAD(+) biosynthesis; quinolinate from L-kynurenine: step 2/3.</text>
</comment>
<dbReference type="InterPro" id="IPR015422">
    <property type="entry name" value="PyrdxlP-dep_Trfase_small"/>
</dbReference>
<feature type="binding site" evidence="10">
    <location>
        <position position="286"/>
    </location>
    <ligand>
        <name>pyridoxal 5'-phosphate</name>
        <dbReference type="ChEBI" id="CHEBI:597326"/>
    </ligand>
</feature>
<evidence type="ECO:0000256" key="6">
    <source>
        <dbReference type="ARBA" id="ARBA00022801"/>
    </source>
</evidence>
<dbReference type="HAMAP" id="MF_01970">
    <property type="entry name" value="Kynureninase"/>
    <property type="match status" value="1"/>
</dbReference>
<reference evidence="13" key="2">
    <citation type="journal article" date="2023" name="IMA Fungus">
        <title>Comparative genomic study of the Penicillium genus elucidates a diverse pangenome and 15 lateral gene transfer events.</title>
        <authorList>
            <person name="Petersen C."/>
            <person name="Sorensen T."/>
            <person name="Nielsen M.R."/>
            <person name="Sondergaard T.E."/>
            <person name="Sorensen J.L."/>
            <person name="Fitzpatrick D.A."/>
            <person name="Frisvad J.C."/>
            <person name="Nielsen K.L."/>
        </authorList>
    </citation>
    <scope>NUCLEOTIDE SEQUENCE</scope>
    <source>
        <strain evidence="13">IBT 23319</strain>
    </source>
</reference>
<dbReference type="EC" id="3.7.1.3" evidence="10"/>
<comment type="subcellular location">
    <subcellularLocation>
        <location evidence="10">Cytoplasm</location>
    </subcellularLocation>
    <subcellularLocation>
        <location evidence="1">Membrane</location>
        <topology evidence="1">Multi-pass membrane protein</topology>
    </subcellularLocation>
</comment>
<dbReference type="Gene3D" id="1.20.1720.10">
    <property type="entry name" value="Multidrug resistance protein D"/>
    <property type="match status" value="1"/>
</dbReference>
<feature type="transmembrane region" description="Helical" evidence="11">
    <location>
        <begin position="656"/>
        <end position="674"/>
    </location>
</feature>
<dbReference type="InterPro" id="IPR020846">
    <property type="entry name" value="MFS_dom"/>
</dbReference>
<organism evidence="13 14">
    <name type="scientific">Penicillium citrinum</name>
    <dbReference type="NCBI Taxonomy" id="5077"/>
    <lineage>
        <taxon>Eukaryota</taxon>
        <taxon>Fungi</taxon>
        <taxon>Dikarya</taxon>
        <taxon>Ascomycota</taxon>
        <taxon>Pezizomycotina</taxon>
        <taxon>Eurotiomycetes</taxon>
        <taxon>Eurotiomycetidae</taxon>
        <taxon>Eurotiales</taxon>
        <taxon>Aspergillaceae</taxon>
        <taxon>Penicillium</taxon>
    </lineage>
</organism>
<evidence type="ECO:0000256" key="9">
    <source>
        <dbReference type="ARBA" id="ARBA00023136"/>
    </source>
</evidence>
<feature type="binding site" evidence="10">
    <location>
        <position position="232"/>
    </location>
    <ligand>
        <name>pyridoxal 5'-phosphate</name>
        <dbReference type="ChEBI" id="CHEBI:597326"/>
    </ligand>
</feature>
<feature type="transmembrane region" description="Helical" evidence="11">
    <location>
        <begin position="771"/>
        <end position="794"/>
    </location>
</feature>
<comment type="pathway">
    <text evidence="10">Amino-acid degradation; L-kynurenine degradation; L-alanine and anthranilate from L-kynurenine: step 1/1.</text>
</comment>
<dbReference type="PANTHER" id="PTHR14084:SF0">
    <property type="entry name" value="KYNURENINASE"/>
    <property type="match status" value="1"/>
</dbReference>
<keyword evidence="14" id="KW-1185">Reference proteome</keyword>
<dbReference type="InterPro" id="IPR036259">
    <property type="entry name" value="MFS_trans_sf"/>
</dbReference>
<evidence type="ECO:0000259" key="12">
    <source>
        <dbReference type="PROSITE" id="PS50850"/>
    </source>
</evidence>
<dbReference type="Gene3D" id="3.40.640.10">
    <property type="entry name" value="Type I PLP-dependent aspartate aminotransferase-like (Major domain)"/>
    <property type="match status" value="1"/>
</dbReference>
<evidence type="ECO:0000313" key="13">
    <source>
        <dbReference type="EMBL" id="KAJ5242878.1"/>
    </source>
</evidence>
<comment type="similarity">
    <text evidence="10">Belongs to the kynureninase family.</text>
</comment>
<keyword evidence="9 11" id="KW-0472">Membrane</keyword>
<dbReference type="Proteomes" id="UP001147733">
    <property type="component" value="Unassembled WGS sequence"/>
</dbReference>
<feature type="domain" description="Major facilitator superfamily (MFS) profile" evidence="12">
    <location>
        <begin position="532"/>
        <end position="979"/>
    </location>
</feature>
<dbReference type="InterPro" id="IPR015421">
    <property type="entry name" value="PyrdxlP-dep_Trfase_major"/>
</dbReference>
<dbReference type="CDD" id="cd17323">
    <property type="entry name" value="MFS_Tpo1_MDR_like"/>
    <property type="match status" value="1"/>
</dbReference>
<keyword evidence="3 10" id="KW-0963">Cytoplasm</keyword>
<dbReference type="GO" id="GO:0019441">
    <property type="term" value="P:L-tryptophan catabolic process to kynurenine"/>
    <property type="evidence" value="ECO:0007669"/>
    <property type="project" value="TreeGrafter"/>
</dbReference>
<dbReference type="GO" id="GO:0019805">
    <property type="term" value="P:quinolinate biosynthetic process"/>
    <property type="evidence" value="ECO:0007669"/>
    <property type="project" value="UniProtKB-UniRule"/>
</dbReference>
<feature type="transmembrane region" description="Helical" evidence="11">
    <location>
        <begin position="955"/>
        <end position="974"/>
    </location>
</feature>
<evidence type="ECO:0000256" key="7">
    <source>
        <dbReference type="ARBA" id="ARBA00022898"/>
    </source>
</evidence>
<dbReference type="GO" id="GO:0097053">
    <property type="term" value="P:L-kynurenine catabolic process"/>
    <property type="evidence" value="ECO:0007669"/>
    <property type="project" value="UniProtKB-UniRule"/>
</dbReference>
<evidence type="ECO:0000256" key="10">
    <source>
        <dbReference type="HAMAP-Rule" id="MF_03017"/>
    </source>
</evidence>
<feature type="modified residue" description="N6-(pyridoxal phosphate)lysine" evidence="10">
    <location>
        <position position="287"/>
    </location>
</feature>
<comment type="catalytic activity">
    <reaction evidence="10">
        <text>3-hydroxy-L-kynurenine + H2O = 3-hydroxyanthranilate + L-alanine + H(+)</text>
        <dbReference type="Rhea" id="RHEA:25143"/>
        <dbReference type="ChEBI" id="CHEBI:15377"/>
        <dbReference type="ChEBI" id="CHEBI:15378"/>
        <dbReference type="ChEBI" id="CHEBI:36559"/>
        <dbReference type="ChEBI" id="CHEBI:57972"/>
        <dbReference type="ChEBI" id="CHEBI:58125"/>
    </reaction>
</comment>
<keyword evidence="7 10" id="KW-0663">Pyridoxal phosphate</keyword>
<dbReference type="FunFam" id="1.20.1720.10:FF:000009">
    <property type="entry name" value="MFS multidrug transporter"/>
    <property type="match status" value="1"/>
</dbReference>
<dbReference type="NCBIfam" id="TIGR01814">
    <property type="entry name" value="kynureninase"/>
    <property type="match status" value="1"/>
</dbReference>
<comment type="subunit">
    <text evidence="10">Homodimer.</text>
</comment>
<sequence length="1008" mass="111684">MEPKHRFNDIKNESPLSYRDDINAFDIEYAQNLDAQDPLRNFRDEFIIPSKKDLKRKNLAFEQGQDESSDPQSIYFCGNSLGVQPKQTRRYIEQYLRTWATKGVTGHFVPHEDELLPPFVDVDTAGAKLMAPVVGALQSEVAVMGTLTANLHLLMASFYQPTSEKYKIILEGKAFPSDHYAIESQIRHHNFKTEDAMVLIEPEDPDRPILSTDQILRVIDENASSTALILLSAIQFYTGQYFDIERITTHAHSKGILIGWDCAHAAGNVDLRLHDWDVDFAAWCTYKYINSGPGGMAGLFVHERHGRVDEKQPGSDETFRPRFSGWWGGDLKTRFNMENKFIPQPGAAGFQLSNPSVLDMNAVIASLEIFNRATMDEIRKKSVRITGYLEHLLVTSPLGGSHEEKPFTLITPSNPDERGAQLSLRLKPGLLDKVLHHLEENGVVIDERKPDVIRVAPAPLYNTYTEVVARYSRFARLPYADMGSSNQTSSLAVDLESARHANPNEKKDAGNSSEDVADVDYSVFTVRQRRYIIFMASWAGFFSPVSSQIYFPALNSLARDLNVTNSLINLTLMSYMIFQGISPMFIGDFADNAGRRPAYIVCFTIYMAANIGLALQNNYAALFVLRCLQSAGSSTTIALSSGVVSDVASASERGSYMGFVTAGSLLGPSIGPVIGGLLSQYLGWRAIFWFLLIFSGAFMVPFLIFFPETARGVVGDGSLPPQKWNVPLINYLKSGNSHAESESLPRPPKQKISFPNPFQTLAIVFQKDTSIILFSNAILFAGFYDVSATIPAIFNELYGLDDLQVGLCYIPFGVGASLASILNGKLLDRNYRRIAIRIGFPLAKNRHTDLRNYPIEKARLQIAFPMLSIGSLCVLAFGWCLNYGVHLAAPTTILFFMGLTLTGAFNTVSTLLVDLYPTQAAKATAANNIVRCLLGAGATALIDPMISAMGRGWCFTFIALVMLATVPLLLCEIYRGPAWREARRLKEESKNIARTASIGNEKAQGSRQ</sequence>
<feature type="binding site" evidence="10">
    <location>
        <position position="147"/>
    </location>
    <ligand>
        <name>pyridoxal 5'-phosphate</name>
        <dbReference type="ChEBI" id="CHEBI:597326"/>
    </ligand>
</feature>
<reference evidence="13" key="1">
    <citation type="submission" date="2022-11" db="EMBL/GenBank/DDBJ databases">
        <authorList>
            <person name="Petersen C."/>
        </authorList>
    </citation>
    <scope>NUCLEOTIDE SEQUENCE</scope>
    <source>
        <strain evidence="13">IBT 23319</strain>
    </source>
</reference>
<keyword evidence="8 11" id="KW-1133">Transmembrane helix</keyword>
<keyword evidence="4 10" id="KW-0662">Pyridine nucleotide biosynthesis</keyword>
<feature type="transmembrane region" description="Helical" evidence="11">
    <location>
        <begin position="686"/>
        <end position="706"/>
    </location>
</feature>
<evidence type="ECO:0000256" key="8">
    <source>
        <dbReference type="ARBA" id="ARBA00022989"/>
    </source>
</evidence>
<dbReference type="GO" id="GO:0030429">
    <property type="term" value="F:kynureninase activity"/>
    <property type="evidence" value="ECO:0007669"/>
    <property type="project" value="UniProtKB-UniRule"/>
</dbReference>
<dbReference type="GO" id="GO:0022857">
    <property type="term" value="F:transmembrane transporter activity"/>
    <property type="evidence" value="ECO:0007669"/>
    <property type="project" value="InterPro"/>
</dbReference>
<keyword evidence="5 11" id="KW-0812">Transmembrane</keyword>
<feature type="binding site" evidence="10">
    <location>
        <position position="261"/>
    </location>
    <ligand>
        <name>pyridoxal 5'-phosphate</name>
        <dbReference type="ChEBI" id="CHEBI:597326"/>
    </ligand>
</feature>
<feature type="transmembrane region" description="Helical" evidence="11">
    <location>
        <begin position="531"/>
        <end position="551"/>
    </location>
</feature>
<dbReference type="InterPro" id="IPR015424">
    <property type="entry name" value="PyrdxlP-dep_Trfase"/>
</dbReference>
<keyword evidence="2" id="KW-0813">Transport</keyword>
<dbReference type="SUPFAM" id="SSF103473">
    <property type="entry name" value="MFS general substrate transporter"/>
    <property type="match status" value="1"/>
</dbReference>
<gene>
    <name evidence="10" type="primary">BNA5</name>
    <name evidence="13" type="ORF">N7469_001205</name>
</gene>
<dbReference type="Pfam" id="PF07690">
    <property type="entry name" value="MFS_1"/>
    <property type="match status" value="1"/>
</dbReference>
<dbReference type="InterPro" id="IPR010111">
    <property type="entry name" value="Kynureninase"/>
</dbReference>
<evidence type="ECO:0000256" key="1">
    <source>
        <dbReference type="ARBA" id="ARBA00004141"/>
    </source>
</evidence>